<accession>A0ABP9SPE4</accession>
<reference evidence="2" key="1">
    <citation type="journal article" date="2019" name="Int. J. Syst. Evol. Microbiol.">
        <title>The Global Catalogue of Microorganisms (GCM) 10K type strain sequencing project: providing services to taxonomists for standard genome sequencing and annotation.</title>
        <authorList>
            <consortium name="The Broad Institute Genomics Platform"/>
            <consortium name="The Broad Institute Genome Sequencing Center for Infectious Disease"/>
            <person name="Wu L."/>
            <person name="Ma J."/>
        </authorList>
    </citation>
    <scope>NUCLEOTIDE SEQUENCE [LARGE SCALE GENOMIC DNA]</scope>
    <source>
        <strain evidence="2">JCM 18514</strain>
    </source>
</reference>
<gene>
    <name evidence="1" type="ORF">GCM10023346_40010</name>
</gene>
<name>A0ABP9SPE4_9MICC</name>
<sequence length="86" mass="8988">MCDIPGLISRLEAEDLARLREAGKEKPLEPGMIAAIDAAAGGPGEGRGYYVVSGSLYPVDAREYHLREDVAEAVLEAEGSSVGVTA</sequence>
<proteinExistence type="predicted"/>
<dbReference type="Proteomes" id="UP001500200">
    <property type="component" value="Unassembled WGS sequence"/>
</dbReference>
<evidence type="ECO:0000313" key="2">
    <source>
        <dbReference type="Proteomes" id="UP001500200"/>
    </source>
</evidence>
<protein>
    <submittedName>
        <fullName evidence="1">Uncharacterized protein</fullName>
    </submittedName>
</protein>
<evidence type="ECO:0000313" key="1">
    <source>
        <dbReference type="EMBL" id="GAA5199674.1"/>
    </source>
</evidence>
<comment type="caution">
    <text evidence="1">The sequence shown here is derived from an EMBL/GenBank/DDBJ whole genome shotgun (WGS) entry which is preliminary data.</text>
</comment>
<organism evidence="1 2">
    <name type="scientific">Arthrobacter gyeryongensis</name>
    <dbReference type="NCBI Taxonomy" id="1650592"/>
    <lineage>
        <taxon>Bacteria</taxon>
        <taxon>Bacillati</taxon>
        <taxon>Actinomycetota</taxon>
        <taxon>Actinomycetes</taxon>
        <taxon>Micrococcales</taxon>
        <taxon>Micrococcaceae</taxon>
        <taxon>Arthrobacter</taxon>
    </lineage>
</organism>
<dbReference type="EMBL" id="BAABKK010000030">
    <property type="protein sequence ID" value="GAA5199674.1"/>
    <property type="molecule type" value="Genomic_DNA"/>
</dbReference>
<keyword evidence="2" id="KW-1185">Reference proteome</keyword>